<feature type="region of interest" description="Disordered" evidence="1">
    <location>
        <begin position="1"/>
        <end position="27"/>
    </location>
</feature>
<sequence>MASSSISTVPQRRPRDNDQTQAHNDAGDPLMDALDAALLRSTFSFHDPAIPDEVLEEYETPTPECIEFVIRSGRHSQFDLYYHFMLYRRNAVGVYDIIFRKLYIHRTFKFLIEHRLEPARTNRSPRDGRLMTVDQSPMAKRLEDNHRAIVRLTVLAGDSESDVLSPTANFYAFMGLLKRSLTPANLAKWFANTFGPLIEAMEDVLREQHSNLAQDEDENDKPPAKRQRTMVELKCAKVVMFLGHLRALQSTASIRPSESTTSTSPSPAASNLSRTSTNPVRVKVAAVTSTRRSSLPSIPHFAPALDTPPKRMPGAWPLSPARRLSITQERSLLRRVVSNPVPQHFCPMLPS</sequence>
<feature type="compositionally biased region" description="Low complexity" evidence="1">
    <location>
        <begin position="256"/>
        <end position="270"/>
    </location>
</feature>
<feature type="compositionally biased region" description="Polar residues" evidence="1">
    <location>
        <begin position="1"/>
        <end position="10"/>
    </location>
</feature>
<organism evidence="2 3">
    <name type="scientific">Favolaschia claudopus</name>
    <dbReference type="NCBI Taxonomy" id="2862362"/>
    <lineage>
        <taxon>Eukaryota</taxon>
        <taxon>Fungi</taxon>
        <taxon>Dikarya</taxon>
        <taxon>Basidiomycota</taxon>
        <taxon>Agaricomycotina</taxon>
        <taxon>Agaricomycetes</taxon>
        <taxon>Agaricomycetidae</taxon>
        <taxon>Agaricales</taxon>
        <taxon>Marasmiineae</taxon>
        <taxon>Mycenaceae</taxon>
        <taxon>Favolaschia</taxon>
    </lineage>
</organism>
<evidence type="ECO:0000256" key="1">
    <source>
        <dbReference type="SAM" id="MobiDB-lite"/>
    </source>
</evidence>
<dbReference type="EMBL" id="JAWWNJ010000051">
    <property type="protein sequence ID" value="KAK7016324.1"/>
    <property type="molecule type" value="Genomic_DNA"/>
</dbReference>
<evidence type="ECO:0000313" key="3">
    <source>
        <dbReference type="Proteomes" id="UP001362999"/>
    </source>
</evidence>
<reference evidence="2 3" key="1">
    <citation type="journal article" date="2024" name="J Genomics">
        <title>Draft genome sequencing and assembly of Favolaschia claudopus CIRM-BRFM 2984 isolated from oak limbs.</title>
        <authorList>
            <person name="Navarro D."/>
            <person name="Drula E."/>
            <person name="Chaduli D."/>
            <person name="Cazenave R."/>
            <person name="Ahrendt S."/>
            <person name="Wang J."/>
            <person name="Lipzen A."/>
            <person name="Daum C."/>
            <person name="Barry K."/>
            <person name="Grigoriev I.V."/>
            <person name="Favel A."/>
            <person name="Rosso M.N."/>
            <person name="Martin F."/>
        </authorList>
    </citation>
    <scope>NUCLEOTIDE SEQUENCE [LARGE SCALE GENOMIC DNA]</scope>
    <source>
        <strain evidence="2 3">CIRM-BRFM 2984</strain>
    </source>
</reference>
<comment type="caution">
    <text evidence="2">The sequence shown here is derived from an EMBL/GenBank/DDBJ whole genome shotgun (WGS) entry which is preliminary data.</text>
</comment>
<keyword evidence="3" id="KW-1185">Reference proteome</keyword>
<name>A0AAW0AUJ0_9AGAR</name>
<dbReference type="Proteomes" id="UP001362999">
    <property type="component" value="Unassembled WGS sequence"/>
</dbReference>
<feature type="region of interest" description="Disordered" evidence="1">
    <location>
        <begin position="252"/>
        <end position="280"/>
    </location>
</feature>
<protein>
    <submittedName>
        <fullName evidence="2">Uncharacterized protein</fullName>
    </submittedName>
</protein>
<proteinExistence type="predicted"/>
<accession>A0AAW0AUJ0</accession>
<evidence type="ECO:0000313" key="2">
    <source>
        <dbReference type="EMBL" id="KAK7016324.1"/>
    </source>
</evidence>
<gene>
    <name evidence="2" type="ORF">R3P38DRAFT_3203510</name>
</gene>
<dbReference type="AlphaFoldDB" id="A0AAW0AUJ0"/>